<dbReference type="PANTHER" id="PTHR34378:SF1">
    <property type="entry name" value="GLUTAMATE--CYSTEINE LIGASE, CHLOROPLASTIC"/>
    <property type="match status" value="1"/>
</dbReference>
<name>A0ABW5S009_9BACL</name>
<dbReference type="Proteomes" id="UP001597399">
    <property type="component" value="Unassembled WGS sequence"/>
</dbReference>
<gene>
    <name evidence="6" type="ORF">ACFSUE_04570</name>
</gene>
<evidence type="ECO:0000256" key="2">
    <source>
        <dbReference type="ARBA" id="ARBA00022598"/>
    </source>
</evidence>
<evidence type="ECO:0000256" key="5">
    <source>
        <dbReference type="ARBA" id="ARBA00048819"/>
    </source>
</evidence>
<evidence type="ECO:0000256" key="3">
    <source>
        <dbReference type="ARBA" id="ARBA00022741"/>
    </source>
</evidence>
<dbReference type="EMBL" id="JBHUMQ010000012">
    <property type="protein sequence ID" value="MFD2692907.1"/>
    <property type="molecule type" value="Genomic_DNA"/>
</dbReference>
<dbReference type="RefSeq" id="WP_253063555.1">
    <property type="nucleotide sequence ID" value="NZ_JAMXWM010000022.1"/>
</dbReference>
<evidence type="ECO:0000313" key="6">
    <source>
        <dbReference type="EMBL" id="MFD2692907.1"/>
    </source>
</evidence>
<protein>
    <recommendedName>
        <fullName evidence="1">glutamate--cysteine ligase</fullName>
        <ecNumber evidence="1">6.3.2.2</ecNumber>
    </recommendedName>
</protein>
<evidence type="ECO:0000256" key="1">
    <source>
        <dbReference type="ARBA" id="ARBA00012220"/>
    </source>
</evidence>
<comment type="caution">
    <text evidence="6">The sequence shown here is derived from an EMBL/GenBank/DDBJ whole genome shotgun (WGS) entry which is preliminary data.</text>
</comment>
<evidence type="ECO:0000256" key="4">
    <source>
        <dbReference type="ARBA" id="ARBA00022840"/>
    </source>
</evidence>
<sequence>MNKAAVRNALYDRYIAPTTNKRERSIGIEIEMPIVHMDARPVDFSVVHRLTSAFANRFHMKTLARDDDGHVSLLEDLQHGDSLSYDCSYNTLELSLGKESDLFVLNERFVTYYRFISRFLRSFCHSLTGMGVNPYRNRNDNTPISNERYRMLFHFLGLYKYYRHPDFFHPYSNFGMFSCASQVQIDLHDSELLEIIQTFEKLEPIKALLFSNSVMPEEEGNAICVRDMLWENSMHGLNPKNIGFYRQNLASIEDLLDYMQQESMYCVMRNGTYINFTPVPVSDYFSGSDRIGEFWNGSAYQKMVFTPKIEDLQYLRTFKLEDLTYRGTVEFRSCCCQPIKDNMTVAAFHIGLIERLPELKELLARDRVLYGHGQDAEALRKVFCKGIMPDFIDRNQLRDLILSILDLAQIGLERRGKKETVFLEPLYDRADRGTNPATDYLCALSDGIPMDALIRRYAEID</sequence>
<dbReference type="Gene3D" id="3.30.590.20">
    <property type="match status" value="1"/>
</dbReference>
<dbReference type="SUPFAM" id="SSF55931">
    <property type="entry name" value="Glutamine synthetase/guanido kinase"/>
    <property type="match status" value="1"/>
</dbReference>
<keyword evidence="3" id="KW-0547">Nucleotide-binding</keyword>
<dbReference type="PANTHER" id="PTHR34378">
    <property type="entry name" value="GLUTAMATE--CYSTEINE LIGASE, CHLOROPLASTIC"/>
    <property type="match status" value="1"/>
</dbReference>
<organism evidence="6 7">
    <name type="scientific">Sporolactobacillus shoreicorticis</name>
    <dbReference type="NCBI Taxonomy" id="1923877"/>
    <lineage>
        <taxon>Bacteria</taxon>
        <taxon>Bacillati</taxon>
        <taxon>Bacillota</taxon>
        <taxon>Bacilli</taxon>
        <taxon>Bacillales</taxon>
        <taxon>Sporolactobacillaceae</taxon>
        <taxon>Sporolactobacillus</taxon>
    </lineage>
</organism>
<accession>A0ABW5S009</accession>
<reference evidence="7" key="1">
    <citation type="journal article" date="2019" name="Int. J. Syst. Evol. Microbiol.">
        <title>The Global Catalogue of Microorganisms (GCM) 10K type strain sequencing project: providing services to taxonomists for standard genome sequencing and annotation.</title>
        <authorList>
            <consortium name="The Broad Institute Genomics Platform"/>
            <consortium name="The Broad Institute Genome Sequencing Center for Infectious Disease"/>
            <person name="Wu L."/>
            <person name="Ma J."/>
        </authorList>
    </citation>
    <scope>NUCLEOTIDE SEQUENCE [LARGE SCALE GENOMIC DNA]</scope>
    <source>
        <strain evidence="7">TISTR 2466</strain>
    </source>
</reference>
<keyword evidence="4" id="KW-0067">ATP-binding</keyword>
<dbReference type="EC" id="6.3.2.2" evidence="1"/>
<dbReference type="InterPro" id="IPR014746">
    <property type="entry name" value="Gln_synth/guanido_kin_cat_dom"/>
</dbReference>
<dbReference type="InterPro" id="IPR006336">
    <property type="entry name" value="GCS2"/>
</dbReference>
<comment type="catalytic activity">
    <reaction evidence="5">
        <text>L-cysteine + L-glutamate + ATP = gamma-L-glutamyl-L-cysteine + ADP + phosphate + H(+)</text>
        <dbReference type="Rhea" id="RHEA:13285"/>
        <dbReference type="ChEBI" id="CHEBI:15378"/>
        <dbReference type="ChEBI" id="CHEBI:29985"/>
        <dbReference type="ChEBI" id="CHEBI:30616"/>
        <dbReference type="ChEBI" id="CHEBI:35235"/>
        <dbReference type="ChEBI" id="CHEBI:43474"/>
        <dbReference type="ChEBI" id="CHEBI:58173"/>
        <dbReference type="ChEBI" id="CHEBI:456216"/>
        <dbReference type="EC" id="6.3.2.2"/>
    </reaction>
</comment>
<keyword evidence="7" id="KW-1185">Reference proteome</keyword>
<dbReference type="InterPro" id="IPR035434">
    <property type="entry name" value="GCL_bact_plant"/>
</dbReference>
<evidence type="ECO:0000313" key="7">
    <source>
        <dbReference type="Proteomes" id="UP001597399"/>
    </source>
</evidence>
<keyword evidence="2" id="KW-0436">Ligase</keyword>
<dbReference type="Pfam" id="PF04107">
    <property type="entry name" value="GCS2"/>
    <property type="match status" value="1"/>
</dbReference>
<proteinExistence type="predicted"/>